<proteinExistence type="predicted"/>
<name>A0A1G4WZQ6_9MYCO</name>
<dbReference type="InterPro" id="IPR041657">
    <property type="entry name" value="HTH_17"/>
</dbReference>
<accession>A0A1G4WZQ6</accession>
<feature type="domain" description="Helix-turn-helix" evidence="1">
    <location>
        <begin position="43"/>
        <end position="92"/>
    </location>
</feature>
<dbReference type="EMBL" id="FMUB01000016">
    <property type="protein sequence ID" value="SCX32912.1"/>
    <property type="molecule type" value="Genomic_DNA"/>
</dbReference>
<organism evidence="2 3">
    <name type="scientific">Mycolicibacterium fluoranthenivorans</name>
    <dbReference type="NCBI Taxonomy" id="258505"/>
    <lineage>
        <taxon>Bacteria</taxon>
        <taxon>Bacillati</taxon>
        <taxon>Actinomycetota</taxon>
        <taxon>Actinomycetes</taxon>
        <taxon>Mycobacteriales</taxon>
        <taxon>Mycobacteriaceae</taxon>
        <taxon>Mycolicibacterium</taxon>
    </lineage>
</organism>
<sequence>MTNFKQRRTKVNIRSIAHSNPLCEREIQAMSQAPITDHAQPRLLGLTEVKERLGVGRSAVFNLVLSGELRSFKIGNRRLVAEAALVEYINRRDAEAAQA</sequence>
<protein>
    <submittedName>
        <fullName evidence="2">DNA binding domain-containing protein, excisionase family</fullName>
    </submittedName>
</protein>
<evidence type="ECO:0000259" key="1">
    <source>
        <dbReference type="Pfam" id="PF12728"/>
    </source>
</evidence>
<dbReference type="Proteomes" id="UP000199707">
    <property type="component" value="Unassembled WGS sequence"/>
</dbReference>
<dbReference type="AlphaFoldDB" id="A0A1G4WZQ6"/>
<evidence type="ECO:0000313" key="2">
    <source>
        <dbReference type="EMBL" id="SCX32912.1"/>
    </source>
</evidence>
<dbReference type="Pfam" id="PF12728">
    <property type="entry name" value="HTH_17"/>
    <property type="match status" value="1"/>
</dbReference>
<reference evidence="3" key="1">
    <citation type="submission" date="2016-10" db="EMBL/GenBank/DDBJ databases">
        <authorList>
            <person name="Varghese N."/>
            <person name="Submissions S."/>
        </authorList>
    </citation>
    <scope>NUCLEOTIDE SEQUENCE [LARGE SCALE GENOMIC DNA]</scope>
    <source>
        <strain evidence="3">UNC267MFSha1.1M11</strain>
    </source>
</reference>
<dbReference type="STRING" id="1502745.SAMN02799620_05739"/>
<gene>
    <name evidence="2" type="ORF">SAMN02799620_05739</name>
</gene>
<evidence type="ECO:0000313" key="3">
    <source>
        <dbReference type="Proteomes" id="UP000199707"/>
    </source>
</evidence>